<reference evidence="1 3" key="1">
    <citation type="submission" date="2018-09" db="EMBL/GenBank/DDBJ databases">
        <title>Murine metabolic-syndrome-specific gut microbial biobank.</title>
        <authorList>
            <person name="Liu C."/>
        </authorList>
    </citation>
    <scope>NUCLEOTIDE SEQUENCE [LARGE SCALE GENOMIC DNA]</scope>
    <source>
        <strain evidence="1 3">8-P5</strain>
    </source>
</reference>
<evidence type="ECO:0000313" key="4">
    <source>
        <dbReference type="Proteomes" id="UP000310032"/>
    </source>
</evidence>
<dbReference type="Gene3D" id="2.120.10.30">
    <property type="entry name" value="TolB, C-terminal domain"/>
    <property type="match status" value="1"/>
</dbReference>
<accession>A0A3L7ZVC3</accession>
<name>A0A3L7ZVC3_PARDI</name>
<reference evidence="2 4" key="2">
    <citation type="submission" date="2019-04" db="EMBL/GenBank/DDBJ databases">
        <title>Microbes associate with the intestines of laboratory mice.</title>
        <authorList>
            <person name="Navarre W."/>
            <person name="Wong E."/>
            <person name="Huang K."/>
            <person name="Tropini C."/>
            <person name="Ng K."/>
            <person name="Yu B."/>
        </authorList>
    </citation>
    <scope>NUCLEOTIDE SEQUENCE [LARGE SCALE GENOMIC DNA]</scope>
    <source>
        <strain evidence="2 4">NM39_I3</strain>
    </source>
</reference>
<dbReference type="Pfam" id="PF17170">
    <property type="entry name" value="DUF5128"/>
    <property type="match status" value="1"/>
</dbReference>
<organism evidence="1 3">
    <name type="scientific">Parabacteroides distasonis</name>
    <dbReference type="NCBI Taxonomy" id="823"/>
    <lineage>
        <taxon>Bacteria</taxon>
        <taxon>Pseudomonadati</taxon>
        <taxon>Bacteroidota</taxon>
        <taxon>Bacteroidia</taxon>
        <taxon>Bacteroidales</taxon>
        <taxon>Tannerellaceae</taxon>
        <taxon>Parabacteroides</taxon>
    </lineage>
</organism>
<dbReference type="EMBL" id="RAYI01000002">
    <property type="protein sequence ID" value="RLT74897.1"/>
    <property type="molecule type" value="Genomic_DNA"/>
</dbReference>
<protein>
    <submittedName>
        <fullName evidence="1">6-bladed beta-propeller</fullName>
    </submittedName>
</protein>
<sequence>MKANIHIFFWVFFLLVIGISCKHQAEIGKDFIIVDFERCMDEERLMKISEIADTVEYLELKTPKDIIVTRISDVLKVDNYWIVRSLAGICLFTEEGEFVRLIGRKGQGPGEYLGIRGIDYDPKRKEILVADAQRILFYDLEGNYIRNVKITEDFFYNIGISDTVLWTTALGIHQEKHLVYAFNEQGDTLRFIPNSNYGMTVKNTDGVYFVHSRHEKEFYRYDSQLYLKNRAANDTVFRLSSSDIFPHIVFDMGKYKLPIQYEAWFSNVDYEQHASNYWGIPNVVEGDRLLFLTCQRRNGVGNNPYEPNEDDWRYMVYDKKMGSGFVAKGQLQDDLLGGPAIWPRFSTQEYYVGTVEWYELYPDVKVGVYNLSPELKKQFDGFGHSTNELLVICKKKQ</sequence>
<evidence type="ECO:0000313" key="2">
    <source>
        <dbReference type="EMBL" id="TGY61213.1"/>
    </source>
</evidence>
<dbReference type="Proteomes" id="UP000310032">
    <property type="component" value="Unassembled WGS sequence"/>
</dbReference>
<comment type="caution">
    <text evidence="1">The sequence shown here is derived from an EMBL/GenBank/DDBJ whole genome shotgun (WGS) entry which is preliminary data.</text>
</comment>
<dbReference type="EMBL" id="SRYM01000007">
    <property type="protein sequence ID" value="TGY61213.1"/>
    <property type="molecule type" value="Genomic_DNA"/>
</dbReference>
<dbReference type="SUPFAM" id="SSF63825">
    <property type="entry name" value="YWTD domain"/>
    <property type="match status" value="1"/>
</dbReference>
<dbReference type="RefSeq" id="WP_121734851.1">
    <property type="nucleotide sequence ID" value="NZ_QXXG01000006.1"/>
</dbReference>
<gene>
    <name evidence="1" type="ORF">D7V78_02465</name>
    <name evidence="2" type="ORF">E5342_04010</name>
</gene>
<dbReference type="OrthoDB" id="1110188at2"/>
<dbReference type="Proteomes" id="UP000278164">
    <property type="component" value="Unassembled WGS sequence"/>
</dbReference>
<dbReference type="PROSITE" id="PS51257">
    <property type="entry name" value="PROKAR_LIPOPROTEIN"/>
    <property type="match status" value="1"/>
</dbReference>
<dbReference type="AlphaFoldDB" id="A0A3L7ZVC3"/>
<proteinExistence type="predicted"/>
<evidence type="ECO:0000313" key="3">
    <source>
        <dbReference type="Proteomes" id="UP000278164"/>
    </source>
</evidence>
<evidence type="ECO:0000313" key="1">
    <source>
        <dbReference type="EMBL" id="RLT74897.1"/>
    </source>
</evidence>
<dbReference type="InterPro" id="IPR011042">
    <property type="entry name" value="6-blade_b-propeller_TolB-like"/>
</dbReference>